<dbReference type="Pfam" id="PF07453">
    <property type="entry name" value="NUMOD1"/>
    <property type="match status" value="1"/>
</dbReference>
<dbReference type="InterPro" id="IPR044925">
    <property type="entry name" value="His-Me_finger_sf"/>
</dbReference>
<keyword evidence="3" id="KW-0540">Nuclease</keyword>
<keyword evidence="3" id="KW-0378">Hydrolase</keyword>
<dbReference type="GO" id="GO:0004519">
    <property type="term" value="F:endonuclease activity"/>
    <property type="evidence" value="ECO:0007669"/>
    <property type="project" value="UniProtKB-KW"/>
</dbReference>
<evidence type="ECO:0000259" key="1">
    <source>
        <dbReference type="Pfam" id="PF07453"/>
    </source>
</evidence>
<sequence>MELKEFEERYEIFQDGTIISLITNKPICQWKDNVGYLQVKLKKNGKNYYKRVHRLVAEHFIPNPNGLPQVNHIDGDKTNNNINNLEWTNNKTNTQHGYDNNLYHSKHRCIGVKVFDKSGNYLNTYKSIRETADQLNINRKTLSRILFDDKENNYNYLFETII</sequence>
<keyword evidence="3" id="KW-0255">Endonuclease</keyword>
<protein>
    <submittedName>
        <fullName evidence="3">Homing endonuclease</fullName>
    </submittedName>
</protein>
<dbReference type="InterPro" id="IPR003647">
    <property type="entry name" value="Intron_nuc_1_rpt"/>
</dbReference>
<dbReference type="SMART" id="SM00497">
    <property type="entry name" value="IENR1"/>
    <property type="match status" value="1"/>
</dbReference>
<name>A0A8S5REZ5_9VIRU</name>
<accession>A0A8S5REZ5</accession>
<dbReference type="SUPFAM" id="SSF54060">
    <property type="entry name" value="His-Me finger endonucleases"/>
    <property type="match status" value="1"/>
</dbReference>
<evidence type="ECO:0000259" key="2">
    <source>
        <dbReference type="Pfam" id="PF13392"/>
    </source>
</evidence>
<dbReference type="Gene3D" id="3.90.75.20">
    <property type="match status" value="1"/>
</dbReference>
<feature type="domain" description="HNH nuclease" evidence="2">
    <location>
        <begin position="51"/>
        <end position="94"/>
    </location>
</feature>
<dbReference type="InterPro" id="IPR010896">
    <property type="entry name" value="NUMOD1"/>
</dbReference>
<proteinExistence type="predicted"/>
<reference evidence="3" key="1">
    <citation type="journal article" date="2021" name="Proc. Natl. Acad. Sci. U.S.A.">
        <title>A Catalog of Tens of Thousands of Viruses from Human Metagenomes Reveals Hidden Associations with Chronic Diseases.</title>
        <authorList>
            <person name="Tisza M.J."/>
            <person name="Buck C.B."/>
        </authorList>
    </citation>
    <scope>NUCLEOTIDE SEQUENCE</scope>
    <source>
        <strain evidence="3">CtE0n6</strain>
    </source>
</reference>
<feature type="domain" description="Nuclease-associated modular DNA-binding 1" evidence="1">
    <location>
        <begin position="110"/>
        <end position="146"/>
    </location>
</feature>
<dbReference type="InterPro" id="IPR003615">
    <property type="entry name" value="HNH_nuc"/>
</dbReference>
<dbReference type="EMBL" id="BK059101">
    <property type="protein sequence ID" value="DAE29935.1"/>
    <property type="molecule type" value="Genomic_DNA"/>
</dbReference>
<evidence type="ECO:0000313" key="3">
    <source>
        <dbReference type="EMBL" id="DAE29935.1"/>
    </source>
</evidence>
<dbReference type="Pfam" id="PF13392">
    <property type="entry name" value="HNH_3"/>
    <property type="match status" value="1"/>
</dbReference>
<organism evidence="3">
    <name type="scientific">virus sp. ctE0n6</name>
    <dbReference type="NCBI Taxonomy" id="2827985"/>
    <lineage>
        <taxon>Viruses</taxon>
    </lineage>
</organism>